<proteinExistence type="predicted"/>
<evidence type="ECO:0000313" key="1">
    <source>
        <dbReference type="EMBL" id="KAI0057972.1"/>
    </source>
</evidence>
<name>A0ACB8SP49_9AGAM</name>
<reference evidence="1" key="2">
    <citation type="journal article" date="2022" name="New Phytol.">
        <title>Evolutionary transition to the ectomycorrhizal habit in the genomes of a hyperdiverse lineage of mushroom-forming fungi.</title>
        <authorList>
            <person name="Looney B."/>
            <person name="Miyauchi S."/>
            <person name="Morin E."/>
            <person name="Drula E."/>
            <person name="Courty P.E."/>
            <person name="Kohler A."/>
            <person name="Kuo A."/>
            <person name="LaButti K."/>
            <person name="Pangilinan J."/>
            <person name="Lipzen A."/>
            <person name="Riley R."/>
            <person name="Andreopoulos W."/>
            <person name="He G."/>
            <person name="Johnson J."/>
            <person name="Nolan M."/>
            <person name="Tritt A."/>
            <person name="Barry K.W."/>
            <person name="Grigoriev I.V."/>
            <person name="Nagy L.G."/>
            <person name="Hibbett D."/>
            <person name="Henrissat B."/>
            <person name="Matheny P.B."/>
            <person name="Labbe J."/>
            <person name="Martin F.M."/>
        </authorList>
    </citation>
    <scope>NUCLEOTIDE SEQUENCE</scope>
    <source>
        <strain evidence="1">HHB10654</strain>
    </source>
</reference>
<dbReference type="EMBL" id="MU277240">
    <property type="protein sequence ID" value="KAI0057972.1"/>
    <property type="molecule type" value="Genomic_DNA"/>
</dbReference>
<organism evidence="1 2">
    <name type="scientific">Artomyces pyxidatus</name>
    <dbReference type="NCBI Taxonomy" id="48021"/>
    <lineage>
        <taxon>Eukaryota</taxon>
        <taxon>Fungi</taxon>
        <taxon>Dikarya</taxon>
        <taxon>Basidiomycota</taxon>
        <taxon>Agaricomycotina</taxon>
        <taxon>Agaricomycetes</taxon>
        <taxon>Russulales</taxon>
        <taxon>Auriscalpiaceae</taxon>
        <taxon>Artomyces</taxon>
    </lineage>
</organism>
<protein>
    <submittedName>
        <fullName evidence="1">Uncharacterized protein</fullName>
    </submittedName>
</protein>
<accession>A0ACB8SP49</accession>
<comment type="caution">
    <text evidence="1">The sequence shown here is derived from an EMBL/GenBank/DDBJ whole genome shotgun (WGS) entry which is preliminary data.</text>
</comment>
<sequence>MNADAFQNLLPKTPSLAMAFIEAQDFSPLVPERFSRQVGESGGAYVLRYLRSICAHITAIKYLLCHSLVTEKMPVKAWIVTCPLDDHDIDIRGTDGENQA</sequence>
<gene>
    <name evidence="1" type="ORF">BV25DRAFT_1919679</name>
</gene>
<dbReference type="Proteomes" id="UP000814140">
    <property type="component" value="Unassembled WGS sequence"/>
</dbReference>
<keyword evidence="2" id="KW-1185">Reference proteome</keyword>
<reference evidence="1" key="1">
    <citation type="submission" date="2021-03" db="EMBL/GenBank/DDBJ databases">
        <authorList>
            <consortium name="DOE Joint Genome Institute"/>
            <person name="Ahrendt S."/>
            <person name="Looney B.P."/>
            <person name="Miyauchi S."/>
            <person name="Morin E."/>
            <person name="Drula E."/>
            <person name="Courty P.E."/>
            <person name="Chicoki N."/>
            <person name="Fauchery L."/>
            <person name="Kohler A."/>
            <person name="Kuo A."/>
            <person name="Labutti K."/>
            <person name="Pangilinan J."/>
            <person name="Lipzen A."/>
            <person name="Riley R."/>
            <person name="Andreopoulos W."/>
            <person name="He G."/>
            <person name="Johnson J."/>
            <person name="Barry K.W."/>
            <person name="Grigoriev I.V."/>
            <person name="Nagy L."/>
            <person name="Hibbett D."/>
            <person name="Henrissat B."/>
            <person name="Matheny P.B."/>
            <person name="Labbe J."/>
            <person name="Martin F."/>
        </authorList>
    </citation>
    <scope>NUCLEOTIDE SEQUENCE</scope>
    <source>
        <strain evidence="1">HHB10654</strain>
    </source>
</reference>
<evidence type="ECO:0000313" key="2">
    <source>
        <dbReference type="Proteomes" id="UP000814140"/>
    </source>
</evidence>